<feature type="transmembrane region" description="Helical" evidence="9">
    <location>
        <begin position="306"/>
        <end position="327"/>
    </location>
</feature>
<evidence type="ECO:0000256" key="1">
    <source>
        <dbReference type="ARBA" id="ARBA00004141"/>
    </source>
</evidence>
<gene>
    <name evidence="10" type="ORF">FF011L_34110</name>
</gene>
<feature type="transmembrane region" description="Helical" evidence="9">
    <location>
        <begin position="348"/>
        <end position="369"/>
    </location>
</feature>
<evidence type="ECO:0000256" key="4">
    <source>
        <dbReference type="ARBA" id="ARBA00022676"/>
    </source>
</evidence>
<keyword evidence="7 9" id="KW-1133">Transmembrane helix</keyword>
<dbReference type="PANTHER" id="PTHR12726:SF0">
    <property type="entry name" value="CERAMIDE GLUCOSYLTRANSFERASE"/>
    <property type="match status" value="1"/>
</dbReference>
<sequence>MTLAIAFFWAVILIVAIQAVFSLVFVVKMSQRGRATKRSFTPPVAIILCLRGADPFLKQSIRCLLDQDYPDFQLRVVVDSEEDPAGQILREFESDARMHVSILRDPLDTCSLKCSAIVQAIRGLDASFEIIALCDADTIPEPTWLADLVAPFENPKVAVTTGNRWYQPQPPTGAPLVRYLWNIPAAINMIVFRIAWGGSLAIRSRVIEEAGLLDKWSHALCEDTMLDRVVRQHGYRQVFVPNVMVVNRETCTFGDLMNWVPRQLLTAKLYHPSWPATVGYGILSSAIPFIAAAVAIMGWFRSDFDSLQTALIAFVGFEISNALLVILCEHSFRRMGAHKESAESWMKLSSIVKLTFWIVISQLISPLWFCKCFFTTKVSWRGIAYHIRGTKIKRGPYAPYAEPVTDSRSL</sequence>
<evidence type="ECO:0000256" key="7">
    <source>
        <dbReference type="ARBA" id="ARBA00022989"/>
    </source>
</evidence>
<protein>
    <submittedName>
        <fullName evidence="10">N-glycosyltransferase</fullName>
    </submittedName>
</protein>
<dbReference type="GO" id="GO:0006679">
    <property type="term" value="P:glucosylceramide biosynthetic process"/>
    <property type="evidence" value="ECO:0007669"/>
    <property type="project" value="TreeGrafter"/>
</dbReference>
<evidence type="ECO:0000256" key="8">
    <source>
        <dbReference type="ARBA" id="ARBA00023136"/>
    </source>
</evidence>
<keyword evidence="8 9" id="KW-0472">Membrane</keyword>
<dbReference type="GO" id="GO:0016020">
    <property type="term" value="C:membrane"/>
    <property type="evidence" value="ECO:0007669"/>
    <property type="project" value="UniProtKB-SubCell"/>
</dbReference>
<proteinExistence type="predicted"/>
<dbReference type="Gene3D" id="3.90.550.10">
    <property type="entry name" value="Spore Coat Polysaccharide Biosynthesis Protein SpsA, Chain A"/>
    <property type="match status" value="1"/>
</dbReference>
<dbReference type="InterPro" id="IPR029044">
    <property type="entry name" value="Nucleotide-diphossugar_trans"/>
</dbReference>
<evidence type="ECO:0000256" key="9">
    <source>
        <dbReference type="SAM" id="Phobius"/>
    </source>
</evidence>
<keyword evidence="11" id="KW-1185">Reference proteome</keyword>
<dbReference type="Proteomes" id="UP000320672">
    <property type="component" value="Chromosome"/>
</dbReference>
<dbReference type="Pfam" id="PF13641">
    <property type="entry name" value="Glyco_tranf_2_3"/>
    <property type="match status" value="1"/>
</dbReference>
<dbReference type="PANTHER" id="PTHR12726">
    <property type="entry name" value="CERAMIDE GLUCOSYLTRANSFERASE"/>
    <property type="match status" value="1"/>
</dbReference>
<evidence type="ECO:0000313" key="11">
    <source>
        <dbReference type="Proteomes" id="UP000320672"/>
    </source>
</evidence>
<evidence type="ECO:0000256" key="5">
    <source>
        <dbReference type="ARBA" id="ARBA00022679"/>
    </source>
</evidence>
<comment type="pathway">
    <text evidence="2">Lipid metabolism; sphingolipid metabolism.</text>
</comment>
<comment type="pathway">
    <text evidence="3">Sphingolipid metabolism.</text>
</comment>
<dbReference type="SUPFAM" id="SSF53448">
    <property type="entry name" value="Nucleotide-diphospho-sugar transferases"/>
    <property type="match status" value="1"/>
</dbReference>
<reference evidence="10 11" key="1">
    <citation type="submission" date="2019-02" db="EMBL/GenBank/DDBJ databases">
        <title>Deep-cultivation of Planctomycetes and their phenomic and genomic characterization uncovers novel biology.</title>
        <authorList>
            <person name="Wiegand S."/>
            <person name="Jogler M."/>
            <person name="Boedeker C."/>
            <person name="Pinto D."/>
            <person name="Vollmers J."/>
            <person name="Rivas-Marin E."/>
            <person name="Kohn T."/>
            <person name="Peeters S.H."/>
            <person name="Heuer A."/>
            <person name="Rast P."/>
            <person name="Oberbeckmann S."/>
            <person name="Bunk B."/>
            <person name="Jeske O."/>
            <person name="Meyerdierks A."/>
            <person name="Storesund J.E."/>
            <person name="Kallscheuer N."/>
            <person name="Luecker S."/>
            <person name="Lage O.M."/>
            <person name="Pohl T."/>
            <person name="Merkel B.J."/>
            <person name="Hornburger P."/>
            <person name="Mueller R.-W."/>
            <person name="Bruemmer F."/>
            <person name="Labrenz M."/>
            <person name="Spormann A.M."/>
            <person name="Op den Camp H."/>
            <person name="Overmann J."/>
            <person name="Amann R."/>
            <person name="Jetten M.S.M."/>
            <person name="Mascher T."/>
            <person name="Medema M.H."/>
            <person name="Devos D.P."/>
            <person name="Kaster A.-K."/>
            <person name="Ovreas L."/>
            <person name="Rohde M."/>
            <person name="Galperin M.Y."/>
            <person name="Jogler C."/>
        </authorList>
    </citation>
    <scope>NUCLEOTIDE SEQUENCE [LARGE SCALE GENOMIC DNA]</scope>
    <source>
        <strain evidence="10 11">FF011L</strain>
    </source>
</reference>
<evidence type="ECO:0000256" key="6">
    <source>
        <dbReference type="ARBA" id="ARBA00022692"/>
    </source>
</evidence>
<feature type="transmembrane region" description="Helical" evidence="9">
    <location>
        <begin position="278"/>
        <end position="300"/>
    </location>
</feature>
<dbReference type="OrthoDB" id="284671at2"/>
<organism evidence="10 11">
    <name type="scientific">Roseimaritima multifibrata</name>
    <dbReference type="NCBI Taxonomy" id="1930274"/>
    <lineage>
        <taxon>Bacteria</taxon>
        <taxon>Pseudomonadati</taxon>
        <taxon>Planctomycetota</taxon>
        <taxon>Planctomycetia</taxon>
        <taxon>Pirellulales</taxon>
        <taxon>Pirellulaceae</taxon>
        <taxon>Roseimaritima</taxon>
    </lineage>
</organism>
<evidence type="ECO:0000256" key="3">
    <source>
        <dbReference type="ARBA" id="ARBA00004991"/>
    </source>
</evidence>
<keyword evidence="4" id="KW-0328">Glycosyltransferase</keyword>
<dbReference type="EMBL" id="CP036262">
    <property type="protein sequence ID" value="QDS94631.1"/>
    <property type="molecule type" value="Genomic_DNA"/>
</dbReference>
<evidence type="ECO:0000313" key="10">
    <source>
        <dbReference type="EMBL" id="QDS94631.1"/>
    </source>
</evidence>
<keyword evidence="5 10" id="KW-0808">Transferase</keyword>
<keyword evidence="6 9" id="KW-0812">Transmembrane</keyword>
<accession>A0A517MIB6</accession>
<dbReference type="RefSeq" id="WP_145352631.1">
    <property type="nucleotide sequence ID" value="NZ_CP036262.1"/>
</dbReference>
<evidence type="ECO:0000256" key="2">
    <source>
        <dbReference type="ARBA" id="ARBA00004760"/>
    </source>
</evidence>
<dbReference type="InterPro" id="IPR025993">
    <property type="entry name" value="Ceramide_glucosylTrfase"/>
</dbReference>
<comment type="subcellular location">
    <subcellularLocation>
        <location evidence="1">Membrane</location>
        <topology evidence="1">Multi-pass membrane protein</topology>
    </subcellularLocation>
</comment>
<name>A0A517MIB6_9BACT</name>
<feature type="transmembrane region" description="Helical" evidence="9">
    <location>
        <begin position="6"/>
        <end position="27"/>
    </location>
</feature>
<dbReference type="AlphaFoldDB" id="A0A517MIB6"/>
<dbReference type="GO" id="GO:0008120">
    <property type="term" value="F:ceramide glucosyltransferase activity"/>
    <property type="evidence" value="ECO:0007669"/>
    <property type="project" value="TreeGrafter"/>
</dbReference>
<dbReference type="KEGG" id="rml:FF011L_34110"/>